<reference evidence="2" key="1">
    <citation type="submission" date="2023-03" db="EMBL/GenBank/DDBJ databases">
        <title>Chromosome-scale reference genome and RAD-based genetic map of yellow starthistle (Centaurea solstitialis) reveal putative structural variation and QTLs associated with invader traits.</title>
        <authorList>
            <person name="Reatini B."/>
            <person name="Cang F.A."/>
            <person name="Jiang Q."/>
            <person name="Mckibben M.T.W."/>
            <person name="Barker M.S."/>
            <person name="Rieseberg L.H."/>
            <person name="Dlugosch K.M."/>
        </authorList>
    </citation>
    <scope>NUCLEOTIDE SEQUENCE</scope>
    <source>
        <strain evidence="2">CAN-66</strain>
        <tissue evidence="2">Leaf</tissue>
    </source>
</reference>
<comment type="caution">
    <text evidence="2">The sequence shown here is derived from an EMBL/GenBank/DDBJ whole genome shotgun (WGS) entry which is preliminary data.</text>
</comment>
<dbReference type="EMBL" id="JARYMX010000007">
    <property type="protein sequence ID" value="KAJ9539646.1"/>
    <property type="molecule type" value="Genomic_DNA"/>
</dbReference>
<keyword evidence="1" id="KW-0732">Signal</keyword>
<sequence>MDSLNSLKGFLVFMTIFTFSIQTTLGNIACENLKKDACAFAVSSSGKRCVLEKTVRRTGEEVFVCSTSQIDTGKLTNWIETDECLEACGLDRNILGISSDSLLESQFTRKLCSTRCYNGCPNIVDLYFNLAVGEGVYLPSLCQAQGDNKRRWMSEISRNVAPGPTIPISVTTDGSPSVAPSPIPIGVVADGSPSVSKCVMGGGGFGFPTVAPSPIPIGVTNDVSPALAPSPLPIGVTVDGSLAVAPSPIPIGVTTDGSLSVALPDLPPLPLPLPPIGLTADGSLAVGPSPIPVGVTADASLDVAPYPLPTGVYLPSLCQAQGDSKRRGMSKIRSSDNVAPGPAISMSLMVDGSPNAAPSPIPISLME</sequence>
<feature type="chain" id="PRO_5041466885" description="PAR1 protein" evidence="1">
    <location>
        <begin position="27"/>
        <end position="367"/>
    </location>
</feature>
<evidence type="ECO:0000256" key="1">
    <source>
        <dbReference type="SAM" id="SignalP"/>
    </source>
</evidence>
<feature type="signal peptide" evidence="1">
    <location>
        <begin position="1"/>
        <end position="26"/>
    </location>
</feature>
<evidence type="ECO:0008006" key="4">
    <source>
        <dbReference type="Google" id="ProtNLM"/>
    </source>
</evidence>
<dbReference type="Pfam" id="PF06521">
    <property type="entry name" value="PAR1"/>
    <property type="match status" value="1"/>
</dbReference>
<dbReference type="PANTHER" id="PTHR33649">
    <property type="entry name" value="PAR1 PROTEIN"/>
    <property type="match status" value="1"/>
</dbReference>
<protein>
    <recommendedName>
        <fullName evidence="4">PAR1 protein</fullName>
    </recommendedName>
</protein>
<name>A0AA38W912_9ASTR</name>
<evidence type="ECO:0000313" key="3">
    <source>
        <dbReference type="Proteomes" id="UP001172457"/>
    </source>
</evidence>
<dbReference type="InterPro" id="IPR009489">
    <property type="entry name" value="PAR1"/>
</dbReference>
<keyword evidence="3" id="KW-1185">Reference proteome</keyword>
<organism evidence="2 3">
    <name type="scientific">Centaurea solstitialis</name>
    <name type="common">yellow star-thistle</name>
    <dbReference type="NCBI Taxonomy" id="347529"/>
    <lineage>
        <taxon>Eukaryota</taxon>
        <taxon>Viridiplantae</taxon>
        <taxon>Streptophyta</taxon>
        <taxon>Embryophyta</taxon>
        <taxon>Tracheophyta</taxon>
        <taxon>Spermatophyta</taxon>
        <taxon>Magnoliopsida</taxon>
        <taxon>eudicotyledons</taxon>
        <taxon>Gunneridae</taxon>
        <taxon>Pentapetalae</taxon>
        <taxon>asterids</taxon>
        <taxon>campanulids</taxon>
        <taxon>Asterales</taxon>
        <taxon>Asteraceae</taxon>
        <taxon>Carduoideae</taxon>
        <taxon>Cardueae</taxon>
        <taxon>Centaureinae</taxon>
        <taxon>Centaurea</taxon>
    </lineage>
</organism>
<gene>
    <name evidence="2" type="ORF">OSB04_026152</name>
</gene>
<dbReference type="AlphaFoldDB" id="A0AA38W912"/>
<evidence type="ECO:0000313" key="2">
    <source>
        <dbReference type="EMBL" id="KAJ9539646.1"/>
    </source>
</evidence>
<dbReference type="Proteomes" id="UP001172457">
    <property type="component" value="Chromosome 7"/>
</dbReference>
<proteinExistence type="predicted"/>
<dbReference type="PANTHER" id="PTHR33649:SF2">
    <property type="entry name" value="PAR1 PROTEIN"/>
    <property type="match status" value="1"/>
</dbReference>
<accession>A0AA38W912</accession>